<dbReference type="PANTHER" id="PTHR42791">
    <property type="entry name" value="GNAT FAMILY ACETYLTRANSFERASE"/>
    <property type="match status" value="1"/>
</dbReference>
<dbReference type="OrthoDB" id="7057833at2"/>
<dbReference type="InterPro" id="IPR052523">
    <property type="entry name" value="Trichothecene_AcTrans"/>
</dbReference>
<keyword evidence="3" id="KW-1185">Reference proteome</keyword>
<name>A0A4Q0MHY6_9HYPH</name>
<dbReference type="InterPro" id="IPR000182">
    <property type="entry name" value="GNAT_dom"/>
</dbReference>
<sequence length="196" mass="21035">MDRSTLEATEAAPEDAERAVATITLAFAADPVARWSLGDAAGFLRHFPAIVSAFGGRAFEHGSAHQVGGFAGSALWLPPGVDADEEALAAIFEEAVGVELKNDVYAVLEQMEQNHPAEPCWYLPMIGVDPRRQGQGLGSVLLRHALDRCDRDGLPAYLESSNPANVSLYERHGFESTGVIQAGSSPPIRAMLRKPR</sequence>
<dbReference type="Gene3D" id="3.40.630.30">
    <property type="match status" value="1"/>
</dbReference>
<dbReference type="InterPro" id="IPR016181">
    <property type="entry name" value="Acyl_CoA_acyltransferase"/>
</dbReference>
<proteinExistence type="predicted"/>
<dbReference type="PANTHER" id="PTHR42791:SF1">
    <property type="entry name" value="N-ACETYLTRANSFERASE DOMAIN-CONTAINING PROTEIN"/>
    <property type="match status" value="1"/>
</dbReference>
<keyword evidence="2" id="KW-0808">Transferase</keyword>
<evidence type="ECO:0000259" key="1">
    <source>
        <dbReference type="PROSITE" id="PS51186"/>
    </source>
</evidence>
<dbReference type="Proteomes" id="UP000289708">
    <property type="component" value="Unassembled WGS sequence"/>
</dbReference>
<evidence type="ECO:0000313" key="2">
    <source>
        <dbReference type="EMBL" id="RXF73025.1"/>
    </source>
</evidence>
<reference evidence="2 3" key="1">
    <citation type="submission" date="2018-12" db="EMBL/GenBank/DDBJ databases">
        <title>bacterium Hansschlegelia zhihuaiae S113.</title>
        <authorList>
            <person name="He J."/>
        </authorList>
    </citation>
    <scope>NUCLEOTIDE SEQUENCE [LARGE SCALE GENOMIC DNA]</scope>
    <source>
        <strain evidence="2 3">S 113</strain>
    </source>
</reference>
<dbReference type="AlphaFoldDB" id="A0A4Q0MHY6"/>
<evidence type="ECO:0000313" key="3">
    <source>
        <dbReference type="Proteomes" id="UP000289708"/>
    </source>
</evidence>
<comment type="caution">
    <text evidence="2">The sequence shown here is derived from an EMBL/GenBank/DDBJ whole genome shotgun (WGS) entry which is preliminary data.</text>
</comment>
<feature type="domain" description="N-acetyltransferase" evidence="1">
    <location>
        <begin position="54"/>
        <end position="195"/>
    </location>
</feature>
<dbReference type="SUPFAM" id="SSF55729">
    <property type="entry name" value="Acyl-CoA N-acyltransferases (Nat)"/>
    <property type="match status" value="1"/>
</dbReference>
<accession>A0A4Q0MHY6</accession>
<dbReference type="RefSeq" id="WP_128777885.1">
    <property type="nucleotide sequence ID" value="NZ_RYFI01000011.1"/>
</dbReference>
<dbReference type="Pfam" id="PF00583">
    <property type="entry name" value="Acetyltransf_1"/>
    <property type="match status" value="1"/>
</dbReference>
<dbReference type="CDD" id="cd04301">
    <property type="entry name" value="NAT_SF"/>
    <property type="match status" value="1"/>
</dbReference>
<dbReference type="EMBL" id="RYFI01000011">
    <property type="protein sequence ID" value="RXF73025.1"/>
    <property type="molecule type" value="Genomic_DNA"/>
</dbReference>
<dbReference type="PROSITE" id="PS51186">
    <property type="entry name" value="GNAT"/>
    <property type="match status" value="1"/>
</dbReference>
<gene>
    <name evidence="2" type="ORF">EK403_12890</name>
</gene>
<protein>
    <submittedName>
        <fullName evidence="2">GNAT family N-acetyltransferase</fullName>
    </submittedName>
</protein>
<dbReference type="GO" id="GO:0016747">
    <property type="term" value="F:acyltransferase activity, transferring groups other than amino-acyl groups"/>
    <property type="evidence" value="ECO:0007669"/>
    <property type="project" value="InterPro"/>
</dbReference>
<organism evidence="2 3">
    <name type="scientific">Hansschlegelia zhihuaiae</name>
    <dbReference type="NCBI Taxonomy" id="405005"/>
    <lineage>
        <taxon>Bacteria</taxon>
        <taxon>Pseudomonadati</taxon>
        <taxon>Pseudomonadota</taxon>
        <taxon>Alphaproteobacteria</taxon>
        <taxon>Hyphomicrobiales</taxon>
        <taxon>Methylopilaceae</taxon>
        <taxon>Hansschlegelia</taxon>
    </lineage>
</organism>